<dbReference type="AlphaFoldDB" id="A0A1N7H849"/>
<dbReference type="RefSeq" id="WP_143823968.1">
    <property type="nucleotide sequence ID" value="NZ_FTNR01000030.1"/>
</dbReference>
<reference evidence="2" key="1">
    <citation type="submission" date="2017-01" db="EMBL/GenBank/DDBJ databases">
        <authorList>
            <person name="Varghese N."/>
            <person name="Submissions S."/>
        </authorList>
    </citation>
    <scope>NUCLEOTIDE SEQUENCE [LARGE SCALE GENOMIC DNA]</scope>
    <source>
        <strain evidence="2">type strain: HArc-</strain>
    </source>
</reference>
<sequence>MNRREYLLTTGLASLGLLAGCLGSESSQLDAEQWHGTYGGTAQVTTLDAYYNGDQISEYSPLATHEVPATITIEAPHSSAQTTESNPVHFFAATPTDPARGYSPGEFTITSAETYITEDHPEPSVFMLWELHIQGNTLSGVLIEMNPNGSNKFEEENPAMDTSATGVDLGTAPWLFISGTELTAQLSQAGITAEIVPLQPGTTVDSNNQIALAAAITMDFTRQ</sequence>
<evidence type="ECO:0000313" key="1">
    <source>
        <dbReference type="EMBL" id="SIS20870.1"/>
    </source>
</evidence>
<dbReference type="PROSITE" id="PS51257">
    <property type="entry name" value="PROKAR_LIPOPROTEIN"/>
    <property type="match status" value="1"/>
</dbReference>
<dbReference type="EMBL" id="FTNR01000030">
    <property type="protein sequence ID" value="SIS20870.1"/>
    <property type="molecule type" value="Genomic_DNA"/>
</dbReference>
<keyword evidence="2" id="KW-1185">Reference proteome</keyword>
<dbReference type="Proteomes" id="UP000185936">
    <property type="component" value="Unassembled WGS sequence"/>
</dbReference>
<evidence type="ECO:0000313" key="2">
    <source>
        <dbReference type="Proteomes" id="UP000185936"/>
    </source>
</evidence>
<accession>A0A1N7H849</accession>
<name>A0A1N7H849_9EURY</name>
<proteinExistence type="predicted"/>
<gene>
    <name evidence="1" type="ORF">SAMN05421752_1302</name>
</gene>
<protein>
    <submittedName>
        <fullName evidence="1">Uncharacterized protein</fullName>
    </submittedName>
</protein>
<organism evidence="1 2">
    <name type="scientific">Natronorubrum thiooxidans</name>
    <dbReference type="NCBI Taxonomy" id="308853"/>
    <lineage>
        <taxon>Archaea</taxon>
        <taxon>Methanobacteriati</taxon>
        <taxon>Methanobacteriota</taxon>
        <taxon>Stenosarchaea group</taxon>
        <taxon>Halobacteria</taxon>
        <taxon>Halobacteriales</taxon>
        <taxon>Natrialbaceae</taxon>
        <taxon>Natronorubrum</taxon>
    </lineage>
</organism>